<dbReference type="InterPro" id="IPR006091">
    <property type="entry name" value="Acyl-CoA_Oxase/DH_mid-dom"/>
</dbReference>
<comment type="cofactor">
    <cofactor evidence="1 5">
        <name>FAD</name>
        <dbReference type="ChEBI" id="CHEBI:57692"/>
    </cofactor>
</comment>
<dbReference type="Proteomes" id="UP000766570">
    <property type="component" value="Unassembled WGS sequence"/>
</dbReference>
<feature type="domain" description="Acyl-CoA oxidase/dehydrogenase middle" evidence="8">
    <location>
        <begin position="147"/>
        <end position="240"/>
    </location>
</feature>
<evidence type="ECO:0000256" key="2">
    <source>
        <dbReference type="ARBA" id="ARBA00009347"/>
    </source>
</evidence>
<dbReference type="GO" id="GO:0004361">
    <property type="term" value="F:glutaryl-CoA dehydrogenase activity"/>
    <property type="evidence" value="ECO:0007669"/>
    <property type="project" value="UniProtKB-EC"/>
</dbReference>
<comment type="similarity">
    <text evidence="2 5">Belongs to the acyl-CoA dehydrogenase family.</text>
</comment>
<evidence type="ECO:0000313" key="10">
    <source>
        <dbReference type="EMBL" id="MBP2372391.1"/>
    </source>
</evidence>
<feature type="compositionally biased region" description="Polar residues" evidence="6">
    <location>
        <begin position="1"/>
        <end position="15"/>
    </location>
</feature>
<accession>A0ABS4W862</accession>
<feature type="domain" description="Acyl-CoA dehydrogenase/oxidase N-terminal" evidence="9">
    <location>
        <begin position="46"/>
        <end position="141"/>
    </location>
</feature>
<dbReference type="Gene3D" id="1.10.540.10">
    <property type="entry name" value="Acyl-CoA dehydrogenase/oxidase, N-terminal domain"/>
    <property type="match status" value="1"/>
</dbReference>
<dbReference type="SUPFAM" id="SSF47203">
    <property type="entry name" value="Acyl-CoA dehydrogenase C-terminal domain-like"/>
    <property type="match status" value="1"/>
</dbReference>
<dbReference type="InterPro" id="IPR046373">
    <property type="entry name" value="Acyl-CoA_Oxase/DH_mid-dom_sf"/>
</dbReference>
<dbReference type="EC" id="1.3.8.6" evidence="10"/>
<dbReference type="PANTHER" id="PTHR43188">
    <property type="entry name" value="ACYL-COENZYME A OXIDASE"/>
    <property type="match status" value="1"/>
</dbReference>
<evidence type="ECO:0000256" key="6">
    <source>
        <dbReference type="SAM" id="MobiDB-lite"/>
    </source>
</evidence>
<dbReference type="RefSeq" id="WP_209905713.1">
    <property type="nucleotide sequence ID" value="NZ_BAAAMI010000022.1"/>
</dbReference>
<proteinExistence type="inferred from homology"/>
<dbReference type="Pfam" id="PF02770">
    <property type="entry name" value="Acyl-CoA_dh_M"/>
    <property type="match status" value="1"/>
</dbReference>
<dbReference type="PANTHER" id="PTHR43188:SF1">
    <property type="entry name" value="ACYL-COA DEHYDROGENASE"/>
    <property type="match status" value="1"/>
</dbReference>
<dbReference type="InterPro" id="IPR037069">
    <property type="entry name" value="AcylCoA_DH/ox_N_sf"/>
</dbReference>
<evidence type="ECO:0000313" key="11">
    <source>
        <dbReference type="Proteomes" id="UP000766570"/>
    </source>
</evidence>
<evidence type="ECO:0000259" key="9">
    <source>
        <dbReference type="Pfam" id="PF02771"/>
    </source>
</evidence>
<dbReference type="Gene3D" id="1.20.140.10">
    <property type="entry name" value="Butyryl-CoA Dehydrogenase, subunit A, domain 3"/>
    <property type="match status" value="1"/>
</dbReference>
<feature type="region of interest" description="Disordered" evidence="6">
    <location>
        <begin position="1"/>
        <end position="22"/>
    </location>
</feature>
<dbReference type="InterPro" id="IPR036250">
    <property type="entry name" value="AcylCo_DH-like_C"/>
</dbReference>
<feature type="domain" description="Acyl-CoA dehydrogenase/oxidase C-terminal" evidence="7">
    <location>
        <begin position="254"/>
        <end position="399"/>
    </location>
</feature>
<dbReference type="Gene3D" id="2.40.110.10">
    <property type="entry name" value="Butyryl-CoA Dehydrogenase, subunit A, domain 2"/>
    <property type="match status" value="1"/>
</dbReference>
<evidence type="ECO:0000256" key="3">
    <source>
        <dbReference type="ARBA" id="ARBA00022630"/>
    </source>
</evidence>
<dbReference type="Pfam" id="PF00441">
    <property type="entry name" value="Acyl-CoA_dh_1"/>
    <property type="match status" value="1"/>
</dbReference>
<evidence type="ECO:0000259" key="8">
    <source>
        <dbReference type="Pfam" id="PF02770"/>
    </source>
</evidence>
<keyword evidence="5 10" id="KW-0560">Oxidoreductase</keyword>
<dbReference type="SUPFAM" id="SSF56645">
    <property type="entry name" value="Acyl-CoA dehydrogenase NM domain-like"/>
    <property type="match status" value="1"/>
</dbReference>
<name>A0ABS4W862_9MICC</name>
<reference evidence="10 11" key="1">
    <citation type="submission" date="2021-03" db="EMBL/GenBank/DDBJ databases">
        <title>Sequencing the genomes of 1000 actinobacteria strains.</title>
        <authorList>
            <person name="Klenk H.-P."/>
        </authorList>
    </citation>
    <scope>NUCLEOTIDE SEQUENCE [LARGE SCALE GENOMIC DNA]</scope>
    <source>
        <strain evidence="10 11">DSM 15454</strain>
    </source>
</reference>
<organism evidence="10 11">
    <name type="scientific">Paeniglutamicibacter psychrophenolicus</name>
    <dbReference type="NCBI Taxonomy" id="257454"/>
    <lineage>
        <taxon>Bacteria</taxon>
        <taxon>Bacillati</taxon>
        <taxon>Actinomycetota</taxon>
        <taxon>Actinomycetes</taxon>
        <taxon>Micrococcales</taxon>
        <taxon>Micrococcaceae</taxon>
        <taxon>Paeniglutamicibacter</taxon>
    </lineage>
</organism>
<gene>
    <name evidence="10" type="ORF">JOF46_000303</name>
</gene>
<dbReference type="InterPro" id="IPR009075">
    <property type="entry name" value="AcylCo_DH/oxidase_C"/>
</dbReference>
<keyword evidence="11" id="KW-1185">Reference proteome</keyword>
<evidence type="ECO:0000256" key="1">
    <source>
        <dbReference type="ARBA" id="ARBA00001974"/>
    </source>
</evidence>
<dbReference type="Pfam" id="PF02771">
    <property type="entry name" value="Acyl-CoA_dh_N"/>
    <property type="match status" value="1"/>
</dbReference>
<evidence type="ECO:0000256" key="4">
    <source>
        <dbReference type="ARBA" id="ARBA00022827"/>
    </source>
</evidence>
<keyword evidence="4 5" id="KW-0274">FAD</keyword>
<comment type="caution">
    <text evidence="10">The sequence shown here is derived from an EMBL/GenBank/DDBJ whole genome shotgun (WGS) entry which is preliminary data.</text>
</comment>
<dbReference type="InterPro" id="IPR045008">
    <property type="entry name" value="ACX4-like"/>
</dbReference>
<sequence>MPLSETSASLTTTGREPSANKLPFPDVDLMHIWQLLEPGERTRLRGIRAFLQDRVRPESLDYWNREEFPHHLLREMAEYGLGGIELEDSSELFKGLVYVEAARADVSLSALIGIHNELIVGMIQELGSTQQKARWLPALARFTALGSFALTEPDHGSDIAGGLSTTATREGDEWVISGAKRWIGAASMADFSLVWARDTTDNEIKAFIVESDRPGFTTTKICNKIGLRIMQNADIKLDSVRVPESNRLPGARTFAAANELLKHSRAWVGWQAAGVQLGIFDIARDYALARTQFGSPIAGFQLVQLPLAEILGNAMASLSLMADVARIQETGQLEMVQAAMAKSTTTRLARESAAKGRALMGGNGVTSDYEMAKLFGDVEILYTYEGTYEINSLIVGRAVTGHSAFVNPH</sequence>
<protein>
    <submittedName>
        <fullName evidence="10">Glutaryl-CoA dehydrogenase</fullName>
        <ecNumber evidence="10">1.3.8.6</ecNumber>
    </submittedName>
</protein>
<dbReference type="InterPro" id="IPR013786">
    <property type="entry name" value="AcylCoA_DH/ox_N"/>
</dbReference>
<evidence type="ECO:0000259" key="7">
    <source>
        <dbReference type="Pfam" id="PF00441"/>
    </source>
</evidence>
<dbReference type="EMBL" id="JAGIOE010000001">
    <property type="protein sequence ID" value="MBP2372391.1"/>
    <property type="molecule type" value="Genomic_DNA"/>
</dbReference>
<dbReference type="InterPro" id="IPR009100">
    <property type="entry name" value="AcylCoA_DH/oxidase_NM_dom_sf"/>
</dbReference>
<keyword evidence="3 5" id="KW-0285">Flavoprotein</keyword>
<evidence type="ECO:0000256" key="5">
    <source>
        <dbReference type="RuleBase" id="RU362125"/>
    </source>
</evidence>